<organism evidence="1 2">
    <name type="scientific">Rhodohalobacter sulfatireducens</name>
    <dbReference type="NCBI Taxonomy" id="2911366"/>
    <lineage>
        <taxon>Bacteria</taxon>
        <taxon>Pseudomonadati</taxon>
        <taxon>Balneolota</taxon>
        <taxon>Balneolia</taxon>
        <taxon>Balneolales</taxon>
        <taxon>Balneolaceae</taxon>
        <taxon>Rhodohalobacter</taxon>
    </lineage>
</organism>
<dbReference type="EMBL" id="JAKLWS010000032">
    <property type="protein sequence ID" value="MCG2590393.1"/>
    <property type="molecule type" value="Genomic_DNA"/>
</dbReference>
<name>A0ABS9KHS2_9BACT</name>
<comment type="caution">
    <text evidence="1">The sequence shown here is derived from an EMBL/GenBank/DDBJ whole genome shotgun (WGS) entry which is preliminary data.</text>
</comment>
<evidence type="ECO:0000313" key="1">
    <source>
        <dbReference type="EMBL" id="MCG2590393.1"/>
    </source>
</evidence>
<accession>A0ABS9KHS2</accession>
<evidence type="ECO:0000313" key="2">
    <source>
        <dbReference type="Proteomes" id="UP001165366"/>
    </source>
</evidence>
<keyword evidence="2" id="KW-1185">Reference proteome</keyword>
<gene>
    <name evidence="1" type="ORF">L6773_17585</name>
</gene>
<reference evidence="1" key="1">
    <citation type="submission" date="2022-01" db="EMBL/GenBank/DDBJ databases">
        <authorList>
            <person name="Wang Y."/>
        </authorList>
    </citation>
    <scope>NUCLEOTIDE SEQUENCE</scope>
    <source>
        <strain evidence="1">WB101</strain>
    </source>
</reference>
<reference evidence="1" key="2">
    <citation type="submission" date="2024-05" db="EMBL/GenBank/DDBJ databases">
        <title>Rhodohalobacter halophilus gen. nov., sp. nov., a moderately halophilic member of the family Balneolaceae.</title>
        <authorList>
            <person name="Xia J."/>
        </authorList>
    </citation>
    <scope>NUCLEOTIDE SEQUENCE</scope>
    <source>
        <strain evidence="1">WB101</strain>
    </source>
</reference>
<sequence length="127" mass="15359">MNLSNRVNKIEEQAGLKDFYQESCNLIFDLMYPAVNEYEHSPAMTKEEARQWIQTRKKIHEHEQNYHHGTFFKLMLELNDWMHGELLSEIAPRFPQWPNHLKPYRDEIECILTAHLLHKHELKFSEI</sequence>
<proteinExistence type="predicted"/>
<dbReference type="RefSeq" id="WP_237855782.1">
    <property type="nucleotide sequence ID" value="NZ_JAKLWS010000032.1"/>
</dbReference>
<protein>
    <submittedName>
        <fullName evidence="1">Uncharacterized protein</fullName>
    </submittedName>
</protein>
<dbReference type="Proteomes" id="UP001165366">
    <property type="component" value="Unassembled WGS sequence"/>
</dbReference>